<dbReference type="SUPFAM" id="SSF53756">
    <property type="entry name" value="UDP-Glycosyltransferase/glycogen phosphorylase"/>
    <property type="match status" value="1"/>
</dbReference>
<dbReference type="InterPro" id="IPR028098">
    <property type="entry name" value="Glyco_trans_4-like_N"/>
</dbReference>
<keyword evidence="2" id="KW-0328">Glycosyltransferase</keyword>
<dbReference type="AlphaFoldDB" id="A0A853ETL5"/>
<dbReference type="EMBL" id="JACBYE010000022">
    <property type="protein sequence ID" value="NYS93935.1"/>
    <property type="molecule type" value="Genomic_DNA"/>
</dbReference>
<protein>
    <recommendedName>
        <fullName evidence="1">D-inositol 3-phosphate glycosyltransferase</fullName>
    </recommendedName>
</protein>
<dbReference type="InterPro" id="IPR001509">
    <property type="entry name" value="Epimerase_deHydtase"/>
</dbReference>
<dbReference type="Pfam" id="PF13692">
    <property type="entry name" value="Glyco_trans_1_4"/>
    <property type="match status" value="1"/>
</dbReference>
<dbReference type="PANTHER" id="PTHR45947">
    <property type="entry name" value="SULFOQUINOVOSYL TRANSFERASE SQD2"/>
    <property type="match status" value="1"/>
</dbReference>
<sequence>MRIGLLGATGFVGSAIRRAAEHDGHEVVVVSSPRLTSASRTPTALAEESQTALSEHPLHELDDCEAVINAAGAASPGSELDDDLLGANALLPALVTRAMARVPGRRLVHISSAAVHGSASTLDEASPVEPTSPYGTSKLLGETAARLCAAQSVDLVVYRPTSVHGAGRALTRSLAGFSRSRFASVARPGNLPTPQVLVENVASTAIFLADATTSRPPETVLHPWEGVTTGALLQGLSGGAAPRKVPATTARALVGVAKRVGRVRPSVLAHARRLEMLWFGQSQTPGWLDRHGPVQARSWQDAYVELAEIGDGRQSSTVPRRTGILSQWYDPEPGPAAIPGVLARGLVARGHDVKVLTGYPNYPSGRLYPGYDNRRVLTETLEGVGVRRVPLYASHDASALRRLLNYVSFAVSSLRGLRYLRDCEVVWVYNSPPTVVLPMAFLRLVMRKPLVLHVMDLWPDSFFASGFAPSGVPGRLAHGAASWVCQLSYRLSTEVVYISPSVGQVLEERGVPRAKLTYAPVWTDERVFVPRERPTSTGFPVPDDHRVVLYAGAIGGAQALDVLVEAMADLQDLPLTCLIAGDGTARADLEDRVSALGLRNVHLLGTVAKSDIGSLMALGDLHVISLRSTPLGNVSFPSKLQATMASARPILAIASGDLARVVEDSGAGFVTEHGDRAALADRLREVAVTSHESLRSMGDLARDYYEREFASGAGIDRVGRLLERASETRPQKWTSS</sequence>
<gene>
    <name evidence="6" type="ORF">HZZ10_10445</name>
</gene>
<dbReference type="GO" id="GO:1901137">
    <property type="term" value="P:carbohydrate derivative biosynthetic process"/>
    <property type="evidence" value="ECO:0007669"/>
    <property type="project" value="UniProtKB-ARBA"/>
</dbReference>
<dbReference type="GO" id="GO:0016758">
    <property type="term" value="F:hexosyltransferase activity"/>
    <property type="evidence" value="ECO:0007669"/>
    <property type="project" value="TreeGrafter"/>
</dbReference>
<dbReference type="CDD" id="cd03794">
    <property type="entry name" value="GT4_WbuB-like"/>
    <property type="match status" value="1"/>
</dbReference>
<evidence type="ECO:0000313" key="6">
    <source>
        <dbReference type="EMBL" id="NYS93935.1"/>
    </source>
</evidence>
<accession>A0A853ETL5</accession>
<dbReference type="Pfam" id="PF13579">
    <property type="entry name" value="Glyco_trans_4_4"/>
    <property type="match status" value="1"/>
</dbReference>
<evidence type="ECO:0000259" key="5">
    <source>
        <dbReference type="Pfam" id="PF13579"/>
    </source>
</evidence>
<proteinExistence type="predicted"/>
<reference evidence="6 7" key="1">
    <citation type="submission" date="2020-07" db="EMBL/GenBank/DDBJ databases">
        <title>MOT database genomes.</title>
        <authorList>
            <person name="Joseph S."/>
            <person name="Aduse-Opoku J."/>
            <person name="Hashim A."/>
            <person name="Wade W."/>
            <person name="Curtis M."/>
        </authorList>
    </citation>
    <scope>NUCLEOTIDE SEQUENCE [LARGE SCALE GENOMIC DNA]</scope>
    <source>
        <strain evidence="6 7">DSM 100099</strain>
    </source>
</reference>
<keyword evidence="3" id="KW-0808">Transferase</keyword>
<dbReference type="Pfam" id="PF01370">
    <property type="entry name" value="Epimerase"/>
    <property type="match status" value="1"/>
</dbReference>
<keyword evidence="7" id="KW-1185">Reference proteome</keyword>
<dbReference type="RefSeq" id="WP_179913454.1">
    <property type="nucleotide sequence ID" value="NZ_JACBYE010000022.1"/>
</dbReference>
<dbReference type="SUPFAM" id="SSF51735">
    <property type="entry name" value="NAD(P)-binding Rossmann-fold domains"/>
    <property type="match status" value="1"/>
</dbReference>
<feature type="domain" description="Glycosyltransferase subfamily 4-like N-terminal" evidence="5">
    <location>
        <begin position="341"/>
        <end position="522"/>
    </location>
</feature>
<evidence type="ECO:0000259" key="4">
    <source>
        <dbReference type="Pfam" id="PF01370"/>
    </source>
</evidence>
<evidence type="ECO:0000313" key="7">
    <source>
        <dbReference type="Proteomes" id="UP000561011"/>
    </source>
</evidence>
<evidence type="ECO:0000256" key="3">
    <source>
        <dbReference type="ARBA" id="ARBA00022679"/>
    </source>
</evidence>
<dbReference type="Gene3D" id="3.40.50.720">
    <property type="entry name" value="NAD(P)-binding Rossmann-like Domain"/>
    <property type="match status" value="1"/>
</dbReference>
<dbReference type="InterPro" id="IPR050194">
    <property type="entry name" value="Glycosyltransferase_grp1"/>
</dbReference>
<dbReference type="Proteomes" id="UP000561011">
    <property type="component" value="Unassembled WGS sequence"/>
</dbReference>
<dbReference type="InterPro" id="IPR036291">
    <property type="entry name" value="NAD(P)-bd_dom_sf"/>
</dbReference>
<dbReference type="CDD" id="cd08946">
    <property type="entry name" value="SDR_e"/>
    <property type="match status" value="1"/>
</dbReference>
<organism evidence="6 7">
    <name type="scientific">Sanguibacter inulinus</name>
    <dbReference type="NCBI Taxonomy" id="60922"/>
    <lineage>
        <taxon>Bacteria</taxon>
        <taxon>Bacillati</taxon>
        <taxon>Actinomycetota</taxon>
        <taxon>Actinomycetes</taxon>
        <taxon>Micrococcales</taxon>
        <taxon>Sanguibacteraceae</taxon>
        <taxon>Sanguibacter</taxon>
    </lineage>
</organism>
<evidence type="ECO:0000256" key="2">
    <source>
        <dbReference type="ARBA" id="ARBA00022676"/>
    </source>
</evidence>
<dbReference type="PANTHER" id="PTHR45947:SF3">
    <property type="entry name" value="SULFOQUINOVOSYL TRANSFERASE SQD2"/>
    <property type="match status" value="1"/>
</dbReference>
<feature type="domain" description="NAD-dependent epimerase/dehydratase" evidence="4">
    <location>
        <begin position="5"/>
        <end position="169"/>
    </location>
</feature>
<evidence type="ECO:0000256" key="1">
    <source>
        <dbReference type="ARBA" id="ARBA00021292"/>
    </source>
</evidence>
<name>A0A853ETL5_9MICO</name>
<comment type="caution">
    <text evidence="6">The sequence shown here is derived from an EMBL/GenBank/DDBJ whole genome shotgun (WGS) entry which is preliminary data.</text>
</comment>
<dbReference type="Gene3D" id="3.40.50.2000">
    <property type="entry name" value="Glycogen Phosphorylase B"/>
    <property type="match status" value="2"/>
</dbReference>